<accession>A0AAD9NPC0</accession>
<evidence type="ECO:0000256" key="5">
    <source>
        <dbReference type="ARBA" id="ARBA00022737"/>
    </source>
</evidence>
<feature type="transmembrane region" description="Helical" evidence="12">
    <location>
        <begin position="47"/>
        <end position="67"/>
    </location>
</feature>
<dbReference type="InterPro" id="IPR011527">
    <property type="entry name" value="ABC1_TM_dom"/>
</dbReference>
<dbReference type="InterPro" id="IPR017871">
    <property type="entry name" value="ABC_transporter-like_CS"/>
</dbReference>
<dbReference type="CDD" id="cd03244">
    <property type="entry name" value="ABCC_MRP_domain2"/>
    <property type="match status" value="1"/>
</dbReference>
<keyword evidence="4 12" id="KW-0812">Transmembrane</keyword>
<evidence type="ECO:0000256" key="8">
    <source>
        <dbReference type="ARBA" id="ARBA00022989"/>
    </source>
</evidence>
<keyword evidence="9 12" id="KW-0472">Membrane</keyword>
<dbReference type="FunFam" id="3.40.50.300:FF:000163">
    <property type="entry name" value="Multidrug resistance-associated protein member 4"/>
    <property type="match status" value="1"/>
</dbReference>
<keyword evidence="6" id="KW-0547">Nucleotide-binding</keyword>
<dbReference type="GO" id="GO:0005524">
    <property type="term" value="F:ATP binding"/>
    <property type="evidence" value="ECO:0007669"/>
    <property type="project" value="UniProtKB-KW"/>
</dbReference>
<dbReference type="AlphaFoldDB" id="A0AAD9NPC0"/>
<dbReference type="PANTHER" id="PTHR24223">
    <property type="entry name" value="ATP-BINDING CASSETTE SUB-FAMILY C"/>
    <property type="match status" value="1"/>
</dbReference>
<dbReference type="SUPFAM" id="SSF90123">
    <property type="entry name" value="ABC transporter transmembrane region"/>
    <property type="match status" value="1"/>
</dbReference>
<dbReference type="InterPro" id="IPR003593">
    <property type="entry name" value="AAA+_ATPase"/>
</dbReference>
<evidence type="ECO:0000256" key="7">
    <source>
        <dbReference type="ARBA" id="ARBA00022840"/>
    </source>
</evidence>
<dbReference type="PROSITE" id="PS50893">
    <property type="entry name" value="ABC_TRANSPORTER_2"/>
    <property type="match status" value="1"/>
</dbReference>
<dbReference type="InterPro" id="IPR003439">
    <property type="entry name" value="ABC_transporter-like_ATP-bd"/>
</dbReference>
<dbReference type="EC" id="7.6.2.3" evidence="10"/>
<keyword evidence="7" id="KW-0067">ATP-binding</keyword>
<dbReference type="GO" id="GO:0016887">
    <property type="term" value="F:ATP hydrolysis activity"/>
    <property type="evidence" value="ECO:0007669"/>
    <property type="project" value="InterPro"/>
</dbReference>
<evidence type="ECO:0000256" key="11">
    <source>
        <dbReference type="ARBA" id="ARBA00047523"/>
    </source>
</evidence>
<evidence type="ECO:0000259" key="13">
    <source>
        <dbReference type="PROSITE" id="PS50893"/>
    </source>
</evidence>
<evidence type="ECO:0000256" key="12">
    <source>
        <dbReference type="SAM" id="Phobius"/>
    </source>
</evidence>
<reference evidence="15" key="1">
    <citation type="journal article" date="2023" name="Mol. Biol. Evol.">
        <title>Third-Generation Sequencing Reveals the Adaptive Role of the Epigenome in Three Deep-Sea Polychaetes.</title>
        <authorList>
            <person name="Perez M."/>
            <person name="Aroh O."/>
            <person name="Sun Y."/>
            <person name="Lan Y."/>
            <person name="Juniper S.K."/>
            <person name="Young C.R."/>
            <person name="Angers B."/>
            <person name="Qian P.Y."/>
        </authorList>
    </citation>
    <scope>NUCLEOTIDE SEQUENCE</scope>
    <source>
        <strain evidence="15">R07B-5</strain>
    </source>
</reference>
<evidence type="ECO:0000259" key="14">
    <source>
        <dbReference type="PROSITE" id="PS50929"/>
    </source>
</evidence>
<dbReference type="Pfam" id="PF00005">
    <property type="entry name" value="ABC_tran"/>
    <property type="match status" value="1"/>
</dbReference>
<dbReference type="Gene3D" id="3.40.50.300">
    <property type="entry name" value="P-loop containing nucleotide triphosphate hydrolases"/>
    <property type="match status" value="1"/>
</dbReference>
<dbReference type="InterPro" id="IPR050173">
    <property type="entry name" value="ABC_transporter_C-like"/>
</dbReference>
<keyword evidence="16" id="KW-1185">Reference proteome</keyword>
<dbReference type="PANTHER" id="PTHR24223:SF443">
    <property type="entry name" value="MULTIDRUG-RESISTANCE LIKE PROTEIN 1, ISOFORM I"/>
    <property type="match status" value="1"/>
</dbReference>
<dbReference type="SUPFAM" id="SSF52540">
    <property type="entry name" value="P-loop containing nucleoside triphosphate hydrolases"/>
    <property type="match status" value="1"/>
</dbReference>
<dbReference type="GO" id="GO:0005774">
    <property type="term" value="C:vacuolar membrane"/>
    <property type="evidence" value="ECO:0007669"/>
    <property type="project" value="UniProtKB-SubCell"/>
</dbReference>
<comment type="caution">
    <text evidence="15">The sequence shown here is derived from an EMBL/GenBank/DDBJ whole genome shotgun (WGS) entry which is preliminary data.</text>
</comment>
<comment type="subcellular location">
    <subcellularLocation>
        <location evidence="1">Vacuole membrane</location>
        <topology evidence="1">Multi-pass membrane protein</topology>
    </subcellularLocation>
</comment>
<keyword evidence="5" id="KW-0677">Repeat</keyword>
<evidence type="ECO:0000256" key="9">
    <source>
        <dbReference type="ARBA" id="ARBA00023136"/>
    </source>
</evidence>
<dbReference type="CDD" id="cd18603">
    <property type="entry name" value="ABC_6TM_MRP1_2_3_6_D2_like"/>
    <property type="match status" value="1"/>
</dbReference>
<comment type="similarity">
    <text evidence="2">Belongs to the ABC transporter superfamily. ABCC family. Conjugate transporter (TC 3.A.1.208) subfamily.</text>
</comment>
<evidence type="ECO:0000256" key="4">
    <source>
        <dbReference type="ARBA" id="ARBA00022692"/>
    </source>
</evidence>
<dbReference type="InterPro" id="IPR027417">
    <property type="entry name" value="P-loop_NTPase"/>
</dbReference>
<dbReference type="PROSITE" id="PS00211">
    <property type="entry name" value="ABC_TRANSPORTER_1"/>
    <property type="match status" value="1"/>
</dbReference>
<proteinExistence type="inferred from homology"/>
<evidence type="ECO:0000313" key="16">
    <source>
        <dbReference type="Proteomes" id="UP001209878"/>
    </source>
</evidence>
<feature type="domain" description="ABC transmembrane type-1" evidence="14">
    <location>
        <begin position="62"/>
        <end position="291"/>
    </location>
</feature>
<keyword evidence="8 12" id="KW-1133">Transmembrane helix</keyword>
<sequence>MVALTLTCHVLFIAAQVGTNIWLSEWTSRDNVTGERDERDERTNLNIYAALGAVQVVTSAPAVAILIESLAVAHGCVCGSRVLHDAMLGRCLRAPMSFFDTTPTGRILNRFSKDLDLVDSKLPTQLRQWLFAVAPLVATFVVISYSTPAFTFVVVPVVIIYVVVQRLYISAVRQLKRIDAVRKSPLYSHFDESVSGVVSIRAYGQTAFFVRQCDTLINEGQRAWYLIVVVLRWLGVNMELLGSFIVFLACLFAVLQRHSLTAGLAGLSISYALQVTAYTNVTIRLACELETHMVSVERIREYAEIATEAATHVPEKCPDDDWPQKGQIEFHEYSTRYRDGLGLVLRNISLTVNPGEKIGIVGRTCAGKSTISLALFRLLEAESGYISIDGVRIAEIGLHDLRSRLTVIPQDPTVFSGSVRENLDPFRRHSDVELWTVLDHVRLKAAVSSLTAGLDHTLDNGGEVLSVGQRQLMCLARALLRRSRLLVLDEATAAVDHETDGLLQATIRHEFAHCTVLTVAHRINTVINYDR</sequence>
<evidence type="ECO:0000256" key="2">
    <source>
        <dbReference type="ARBA" id="ARBA00009726"/>
    </source>
</evidence>
<comment type="catalytic activity">
    <reaction evidence="11">
        <text>leukotriene C4(in) + ATP + H2O = leukotriene C4(out) + ADP + phosphate + H(+)</text>
        <dbReference type="Rhea" id="RHEA:38963"/>
        <dbReference type="ChEBI" id="CHEBI:15377"/>
        <dbReference type="ChEBI" id="CHEBI:15378"/>
        <dbReference type="ChEBI" id="CHEBI:30616"/>
        <dbReference type="ChEBI" id="CHEBI:43474"/>
        <dbReference type="ChEBI" id="CHEBI:57973"/>
        <dbReference type="ChEBI" id="CHEBI:456216"/>
    </reaction>
    <physiologicalReaction direction="left-to-right" evidence="11">
        <dbReference type="Rhea" id="RHEA:38964"/>
    </physiologicalReaction>
</comment>
<evidence type="ECO:0000256" key="1">
    <source>
        <dbReference type="ARBA" id="ARBA00004128"/>
    </source>
</evidence>
<dbReference type="EMBL" id="JAODUO010000705">
    <property type="protein sequence ID" value="KAK2175823.1"/>
    <property type="molecule type" value="Genomic_DNA"/>
</dbReference>
<dbReference type="InterPro" id="IPR036640">
    <property type="entry name" value="ABC1_TM_sf"/>
</dbReference>
<evidence type="ECO:0000256" key="3">
    <source>
        <dbReference type="ARBA" id="ARBA00022448"/>
    </source>
</evidence>
<name>A0AAD9NPC0_RIDPI</name>
<organism evidence="15 16">
    <name type="scientific">Ridgeia piscesae</name>
    <name type="common">Tubeworm</name>
    <dbReference type="NCBI Taxonomy" id="27915"/>
    <lineage>
        <taxon>Eukaryota</taxon>
        <taxon>Metazoa</taxon>
        <taxon>Spiralia</taxon>
        <taxon>Lophotrochozoa</taxon>
        <taxon>Annelida</taxon>
        <taxon>Polychaeta</taxon>
        <taxon>Sedentaria</taxon>
        <taxon>Canalipalpata</taxon>
        <taxon>Sabellida</taxon>
        <taxon>Siboglinidae</taxon>
        <taxon>Ridgeia</taxon>
    </lineage>
</organism>
<protein>
    <recommendedName>
        <fullName evidence="10">ABC-type glutathione-S-conjugate transporter</fullName>
        <ecNumber evidence="10">7.6.2.3</ecNumber>
    </recommendedName>
</protein>
<gene>
    <name evidence="15" type="ORF">NP493_705g03038</name>
</gene>
<dbReference type="GO" id="GO:0015431">
    <property type="term" value="F:ABC-type glutathione S-conjugate transporter activity"/>
    <property type="evidence" value="ECO:0007669"/>
    <property type="project" value="UniProtKB-EC"/>
</dbReference>
<dbReference type="PROSITE" id="PS50929">
    <property type="entry name" value="ABC_TM1F"/>
    <property type="match status" value="1"/>
</dbReference>
<feature type="transmembrane region" description="Helical" evidence="12">
    <location>
        <begin position="224"/>
        <end position="255"/>
    </location>
</feature>
<evidence type="ECO:0000313" key="15">
    <source>
        <dbReference type="EMBL" id="KAK2175823.1"/>
    </source>
</evidence>
<feature type="transmembrane region" description="Helical" evidence="12">
    <location>
        <begin position="152"/>
        <end position="169"/>
    </location>
</feature>
<dbReference type="Gene3D" id="1.20.1560.10">
    <property type="entry name" value="ABC transporter type 1, transmembrane domain"/>
    <property type="match status" value="1"/>
</dbReference>
<evidence type="ECO:0000256" key="6">
    <source>
        <dbReference type="ARBA" id="ARBA00022741"/>
    </source>
</evidence>
<keyword evidence="3" id="KW-0813">Transport</keyword>
<dbReference type="Proteomes" id="UP001209878">
    <property type="component" value="Unassembled WGS sequence"/>
</dbReference>
<feature type="domain" description="ABC transporter" evidence="13">
    <location>
        <begin position="328"/>
        <end position="531"/>
    </location>
</feature>
<evidence type="ECO:0000256" key="10">
    <source>
        <dbReference type="ARBA" id="ARBA00024220"/>
    </source>
</evidence>
<dbReference type="SMART" id="SM00382">
    <property type="entry name" value="AAA"/>
    <property type="match status" value="1"/>
</dbReference>
<dbReference type="FunFam" id="1.20.1560.10:FF:000001">
    <property type="entry name" value="ATP-binding cassette subfamily C member 1"/>
    <property type="match status" value="1"/>
</dbReference>
<dbReference type="Pfam" id="PF00664">
    <property type="entry name" value="ABC_membrane"/>
    <property type="match status" value="1"/>
</dbReference>